<reference evidence="3 4" key="1">
    <citation type="journal article" date="2020" name="ISME J.">
        <title>Uncovering the hidden diversity of litter-decomposition mechanisms in mushroom-forming fungi.</title>
        <authorList>
            <person name="Floudas D."/>
            <person name="Bentzer J."/>
            <person name="Ahren D."/>
            <person name="Johansson T."/>
            <person name="Persson P."/>
            <person name="Tunlid A."/>
        </authorList>
    </citation>
    <scope>NUCLEOTIDE SEQUENCE [LARGE SCALE GENOMIC DNA]</scope>
    <source>
        <strain evidence="3 4">CBS 146.42</strain>
    </source>
</reference>
<comment type="caution">
    <text evidence="3">The sequence shown here is derived from an EMBL/GenBank/DDBJ whole genome shotgun (WGS) entry which is preliminary data.</text>
</comment>
<gene>
    <name evidence="3" type="ORF">D9756_000163</name>
</gene>
<dbReference type="EMBL" id="JAACJO010000001">
    <property type="protein sequence ID" value="KAF5364069.1"/>
    <property type="molecule type" value="Genomic_DNA"/>
</dbReference>
<evidence type="ECO:0000313" key="4">
    <source>
        <dbReference type="Proteomes" id="UP000559027"/>
    </source>
</evidence>
<dbReference type="OrthoDB" id="2803656at2759"/>
<evidence type="ECO:0000256" key="1">
    <source>
        <dbReference type="SAM" id="Coils"/>
    </source>
</evidence>
<feature type="coiled-coil region" evidence="1">
    <location>
        <begin position="235"/>
        <end position="262"/>
    </location>
</feature>
<sequence>MPQSSSDSVSRGRIPVAKPLAAAGDGPTAQTASMGAEAKPQLSAAAILANPLTNTGIEPPSSLLAVDIATKVPRQADPPKAPLKQGAKALSEETDTPLHVLEANKNEFVQPPVDSKAPQDTPERREDESLAHSSTTDGPSVVPPTADPLQKELDDLERQVTQDETALADEKVRYDSERLIEFCDELGSNLFAKEAPAVMQSFMSFGEICERVEAEALQLAMTTPSLESEEPLQVYSAMMDKLDELQEQASKLESSILRLTKSASGTTSSTHSLEQESLPNASADKDHDDKEKEQLAEDAVTAREQIIGVFAACLPVLRARKANLSMAQELIDSAQENFSLALRMESLGIA</sequence>
<proteinExistence type="predicted"/>
<evidence type="ECO:0000313" key="3">
    <source>
        <dbReference type="EMBL" id="KAF5364069.1"/>
    </source>
</evidence>
<feature type="compositionally biased region" description="Polar residues" evidence="2">
    <location>
        <begin position="263"/>
        <end position="280"/>
    </location>
</feature>
<name>A0A8H5GFF3_9AGAR</name>
<protein>
    <submittedName>
        <fullName evidence="3">Uncharacterized protein</fullName>
    </submittedName>
</protein>
<feature type="compositionally biased region" description="Basic and acidic residues" evidence="2">
    <location>
        <begin position="283"/>
        <end position="295"/>
    </location>
</feature>
<feature type="compositionally biased region" description="Basic and acidic residues" evidence="2">
    <location>
        <begin position="121"/>
        <end position="130"/>
    </location>
</feature>
<feature type="region of interest" description="Disordered" evidence="2">
    <location>
        <begin position="263"/>
        <end position="295"/>
    </location>
</feature>
<keyword evidence="4" id="KW-1185">Reference proteome</keyword>
<feature type="region of interest" description="Disordered" evidence="2">
    <location>
        <begin position="69"/>
        <end position="148"/>
    </location>
</feature>
<keyword evidence="1" id="KW-0175">Coiled coil</keyword>
<feature type="region of interest" description="Disordered" evidence="2">
    <location>
        <begin position="1"/>
        <end position="37"/>
    </location>
</feature>
<accession>A0A8H5GFF3</accession>
<evidence type="ECO:0000256" key="2">
    <source>
        <dbReference type="SAM" id="MobiDB-lite"/>
    </source>
</evidence>
<organism evidence="3 4">
    <name type="scientific">Leucocoprinus leucothites</name>
    <dbReference type="NCBI Taxonomy" id="201217"/>
    <lineage>
        <taxon>Eukaryota</taxon>
        <taxon>Fungi</taxon>
        <taxon>Dikarya</taxon>
        <taxon>Basidiomycota</taxon>
        <taxon>Agaricomycotina</taxon>
        <taxon>Agaricomycetes</taxon>
        <taxon>Agaricomycetidae</taxon>
        <taxon>Agaricales</taxon>
        <taxon>Agaricineae</taxon>
        <taxon>Agaricaceae</taxon>
        <taxon>Leucocoprinus</taxon>
    </lineage>
</organism>
<dbReference type="Proteomes" id="UP000559027">
    <property type="component" value="Unassembled WGS sequence"/>
</dbReference>
<dbReference type="AlphaFoldDB" id="A0A8H5GFF3"/>